<dbReference type="AlphaFoldDB" id="A0A1L3IAJ7"/>
<geneLocation type="plasmid" evidence="2">
    <name>pp97_b</name>
</geneLocation>
<organism evidence="1 2">
    <name type="scientific">Phaeobacter porticola</name>
    <dbReference type="NCBI Taxonomy" id="1844006"/>
    <lineage>
        <taxon>Bacteria</taxon>
        <taxon>Pseudomonadati</taxon>
        <taxon>Pseudomonadota</taxon>
        <taxon>Alphaproteobacteria</taxon>
        <taxon>Rhodobacterales</taxon>
        <taxon>Roseobacteraceae</taxon>
        <taxon>Phaeobacter</taxon>
    </lineage>
</organism>
<evidence type="ECO:0000313" key="1">
    <source>
        <dbReference type="EMBL" id="APG49135.1"/>
    </source>
</evidence>
<dbReference type="KEGG" id="php:PhaeoP97_03785"/>
<proteinExistence type="predicted"/>
<dbReference type="Proteomes" id="UP000183859">
    <property type="component" value="Plasmid pP97_b"/>
</dbReference>
<protein>
    <submittedName>
        <fullName evidence="1">Uncharacterized protein</fullName>
    </submittedName>
</protein>
<gene>
    <name evidence="1" type="ORF">PhaeoP97_03785</name>
</gene>
<accession>A0A1L3IAJ7</accession>
<dbReference type="EMBL" id="CP016366">
    <property type="protein sequence ID" value="APG49135.1"/>
    <property type="molecule type" value="Genomic_DNA"/>
</dbReference>
<keyword evidence="1" id="KW-0614">Plasmid</keyword>
<sequence>METQTILICACREDACDDSSSFTRARSKIILASRRNSENPFEPVYRGAQQNT</sequence>
<reference evidence="2" key="1">
    <citation type="submission" date="2016-07" db="EMBL/GenBank/DDBJ databases">
        <title>Phaeobacter portensis sp. nov., a tropodithietic acid producing bacterium isolated from a German harbor.</title>
        <authorList>
            <person name="Freese H.M."/>
            <person name="Bunk B."/>
            <person name="Breider S."/>
            <person name="Brinkhoff T."/>
        </authorList>
    </citation>
    <scope>NUCLEOTIDE SEQUENCE [LARGE SCALE GENOMIC DNA]</scope>
    <source>
        <strain evidence="2">P97</strain>
        <plasmid evidence="2">pp97_b</plasmid>
    </source>
</reference>
<evidence type="ECO:0000313" key="2">
    <source>
        <dbReference type="Proteomes" id="UP000183859"/>
    </source>
</evidence>
<keyword evidence="2" id="KW-1185">Reference proteome</keyword>
<name>A0A1L3IAJ7_9RHOB</name>